<dbReference type="RefSeq" id="WP_072934972.1">
    <property type="nucleotide sequence ID" value="NZ_FQUG01000003.1"/>
</dbReference>
<sequence length="235" mass="26457">MSYYFFIDDTMLPVPPAKMTIKIKGKNKTINLINEGEVNIIKTPGLTEIAFDARLPNRNYPFANYDSSLTDALTSNFLGSSFSFKKASYFIDRFESAKKAQYPMRLIISRMSGAFSMLFDTNMLVTLENYSINEDADEGFDVTCPLVFKQYRPYGTKECEVTTDEDGKQHLTVKETRPAIGHEIPTAMRIRNEQSVWEAVKGVSNGSLDWRAVMSANGISNPCEKLKPGMVMHLG</sequence>
<evidence type="ECO:0008006" key="3">
    <source>
        <dbReference type="Google" id="ProtNLM"/>
    </source>
</evidence>
<reference evidence="1 2" key="1">
    <citation type="submission" date="2016-11" db="EMBL/GenBank/DDBJ databases">
        <authorList>
            <person name="Jaros S."/>
            <person name="Januszkiewicz K."/>
            <person name="Wedrychowicz H."/>
        </authorList>
    </citation>
    <scope>NUCLEOTIDE SEQUENCE [LARGE SCALE GENOMIC DNA]</scope>
    <source>
        <strain evidence="1 2">DSM 10502</strain>
    </source>
</reference>
<dbReference type="STRING" id="1123243.SAMN02745190_00891"/>
<protein>
    <recommendedName>
        <fullName evidence="3">LysM domain-containing protein</fullName>
    </recommendedName>
</protein>
<organism evidence="1 2">
    <name type="scientific">Schwartzia succinivorans DSM 10502</name>
    <dbReference type="NCBI Taxonomy" id="1123243"/>
    <lineage>
        <taxon>Bacteria</taxon>
        <taxon>Bacillati</taxon>
        <taxon>Bacillota</taxon>
        <taxon>Negativicutes</taxon>
        <taxon>Selenomonadales</taxon>
        <taxon>Selenomonadaceae</taxon>
        <taxon>Schwartzia</taxon>
    </lineage>
</organism>
<proteinExistence type="predicted"/>
<dbReference type="Proteomes" id="UP000184404">
    <property type="component" value="Unassembled WGS sequence"/>
</dbReference>
<keyword evidence="2" id="KW-1185">Reference proteome</keyword>
<name>A0A1M4V5V8_9FIRM</name>
<evidence type="ECO:0000313" key="1">
    <source>
        <dbReference type="EMBL" id="SHE64325.1"/>
    </source>
</evidence>
<dbReference type="OrthoDB" id="9800780at2"/>
<dbReference type="EMBL" id="FQUG01000003">
    <property type="protein sequence ID" value="SHE64325.1"/>
    <property type="molecule type" value="Genomic_DNA"/>
</dbReference>
<dbReference type="AlphaFoldDB" id="A0A1M4V5V8"/>
<evidence type="ECO:0000313" key="2">
    <source>
        <dbReference type="Proteomes" id="UP000184404"/>
    </source>
</evidence>
<gene>
    <name evidence="1" type="ORF">SAMN02745190_00891</name>
</gene>
<accession>A0A1M4V5V8</accession>